<evidence type="ECO:0000313" key="2">
    <source>
        <dbReference type="EMBL" id="GAA5057935.1"/>
    </source>
</evidence>
<sequence>MTQATDTLSGEARLKSRRNRFWTFCALGFAMAIVTGFVTGYAADLFVDGVLPGWSLLLMWGVALASFTWFTWSYFRRVDELDLFDNLWATLIAFYFYFVAMPSWWLFHDLGLAPEVDHIAIYFATAFVMLAAYGLRKLGLR</sequence>
<accession>A0ABP9KK04</accession>
<protein>
    <submittedName>
        <fullName evidence="2">Uncharacterized protein</fullName>
    </submittedName>
</protein>
<comment type="caution">
    <text evidence="2">The sequence shown here is derived from an EMBL/GenBank/DDBJ whole genome shotgun (WGS) entry which is preliminary data.</text>
</comment>
<dbReference type="RefSeq" id="WP_346033293.1">
    <property type="nucleotide sequence ID" value="NZ_BAABHV010000017.1"/>
</dbReference>
<feature type="transmembrane region" description="Helical" evidence="1">
    <location>
        <begin position="87"/>
        <end position="107"/>
    </location>
</feature>
<evidence type="ECO:0000313" key="3">
    <source>
        <dbReference type="Proteomes" id="UP001500518"/>
    </source>
</evidence>
<keyword evidence="1" id="KW-1133">Transmembrane helix</keyword>
<evidence type="ECO:0000256" key="1">
    <source>
        <dbReference type="SAM" id="Phobius"/>
    </source>
</evidence>
<feature type="transmembrane region" description="Helical" evidence="1">
    <location>
        <begin position="54"/>
        <end position="75"/>
    </location>
</feature>
<reference evidence="3" key="1">
    <citation type="journal article" date="2019" name="Int. J. Syst. Evol. Microbiol.">
        <title>The Global Catalogue of Microorganisms (GCM) 10K type strain sequencing project: providing services to taxonomists for standard genome sequencing and annotation.</title>
        <authorList>
            <consortium name="The Broad Institute Genomics Platform"/>
            <consortium name="The Broad Institute Genome Sequencing Center for Infectious Disease"/>
            <person name="Wu L."/>
            <person name="Ma J."/>
        </authorList>
    </citation>
    <scope>NUCLEOTIDE SEQUENCE [LARGE SCALE GENOMIC DNA]</scope>
    <source>
        <strain evidence="3">JCM 18014</strain>
    </source>
</reference>
<feature type="transmembrane region" description="Helical" evidence="1">
    <location>
        <begin position="21"/>
        <end position="42"/>
    </location>
</feature>
<dbReference type="EMBL" id="BAABHV010000017">
    <property type="protein sequence ID" value="GAA5057935.1"/>
    <property type="molecule type" value="Genomic_DNA"/>
</dbReference>
<keyword evidence="3" id="KW-1185">Reference proteome</keyword>
<name>A0ABP9KK04_9SPHN</name>
<gene>
    <name evidence="2" type="ORF">GCM10023208_23930</name>
</gene>
<dbReference type="Proteomes" id="UP001500518">
    <property type="component" value="Unassembled WGS sequence"/>
</dbReference>
<organism evidence="2 3">
    <name type="scientific">Erythrobacter westpacificensis</name>
    <dbReference type="NCBI Taxonomy" id="1055231"/>
    <lineage>
        <taxon>Bacteria</taxon>
        <taxon>Pseudomonadati</taxon>
        <taxon>Pseudomonadota</taxon>
        <taxon>Alphaproteobacteria</taxon>
        <taxon>Sphingomonadales</taxon>
        <taxon>Erythrobacteraceae</taxon>
        <taxon>Erythrobacter/Porphyrobacter group</taxon>
        <taxon>Erythrobacter</taxon>
    </lineage>
</organism>
<keyword evidence="1" id="KW-0812">Transmembrane</keyword>
<keyword evidence="1" id="KW-0472">Membrane</keyword>
<proteinExistence type="predicted"/>
<feature type="transmembrane region" description="Helical" evidence="1">
    <location>
        <begin position="119"/>
        <end position="135"/>
    </location>
</feature>